<accession>M7STS1</accession>
<keyword evidence="1" id="KW-1133">Transmembrane helix</keyword>
<dbReference type="EMBL" id="KB706395">
    <property type="protein sequence ID" value="EMR67637.1"/>
    <property type="molecule type" value="Genomic_DNA"/>
</dbReference>
<evidence type="ECO:0000256" key="1">
    <source>
        <dbReference type="SAM" id="Phobius"/>
    </source>
</evidence>
<keyword evidence="3" id="KW-1185">Reference proteome</keyword>
<gene>
    <name evidence="2" type="ORF">UCREL1_5345</name>
</gene>
<keyword evidence="1" id="KW-0812">Transmembrane</keyword>
<reference evidence="3" key="1">
    <citation type="journal article" date="2013" name="Genome Announc.">
        <title>Draft genome sequence of the grapevine dieback fungus Eutypa lata UCR-EL1.</title>
        <authorList>
            <person name="Blanco-Ulate B."/>
            <person name="Rolshausen P.E."/>
            <person name="Cantu D."/>
        </authorList>
    </citation>
    <scope>NUCLEOTIDE SEQUENCE [LARGE SCALE GENOMIC DNA]</scope>
    <source>
        <strain evidence="3">UCR-EL1</strain>
    </source>
</reference>
<dbReference type="HOGENOM" id="CLU_1069703_0_0_1"/>
<feature type="transmembrane region" description="Helical" evidence="1">
    <location>
        <begin position="57"/>
        <end position="77"/>
    </location>
</feature>
<dbReference type="KEGG" id="ela:UCREL1_5345"/>
<dbReference type="OMA" id="VESEWNS"/>
<name>M7STS1_EUTLA</name>
<evidence type="ECO:0000313" key="2">
    <source>
        <dbReference type="EMBL" id="EMR67637.1"/>
    </source>
</evidence>
<evidence type="ECO:0000313" key="3">
    <source>
        <dbReference type="Proteomes" id="UP000012174"/>
    </source>
</evidence>
<dbReference type="OrthoDB" id="4771457at2759"/>
<sequence length="260" mass="30311">MRALHGSRICLRSIFRPPPQGPCRQPFRHVGQGRSFHYQPNQNPYYQKPKTRIVRDMALGSALTVTAYLSYIGYTYYQVRKALKSLQAEAEETRGVYGDFAQQFAEAREAQNHERLREATFGFIRRLLSKHGDAIFEVGPLPPFPEDDELHGRERIPAEDTLMFVEKDEDRFITVVQVAVNLDFKEVESEWNSKPDRLVDAADDKLGELLTRFEYQVEFWRKQDKLRGGQLIVVFALRDKFWTFSYTYDPWDSVGVTSFN</sequence>
<keyword evidence="1" id="KW-0472">Membrane</keyword>
<dbReference type="Proteomes" id="UP000012174">
    <property type="component" value="Unassembled WGS sequence"/>
</dbReference>
<protein>
    <submittedName>
        <fullName evidence="2">Uncharacterized protein</fullName>
    </submittedName>
</protein>
<dbReference type="AlphaFoldDB" id="M7STS1"/>
<organism evidence="2 3">
    <name type="scientific">Eutypa lata (strain UCR-EL1)</name>
    <name type="common">Grapevine dieback disease fungus</name>
    <name type="synonym">Eutypa armeniacae</name>
    <dbReference type="NCBI Taxonomy" id="1287681"/>
    <lineage>
        <taxon>Eukaryota</taxon>
        <taxon>Fungi</taxon>
        <taxon>Dikarya</taxon>
        <taxon>Ascomycota</taxon>
        <taxon>Pezizomycotina</taxon>
        <taxon>Sordariomycetes</taxon>
        <taxon>Xylariomycetidae</taxon>
        <taxon>Xylariales</taxon>
        <taxon>Diatrypaceae</taxon>
        <taxon>Eutypa</taxon>
    </lineage>
</organism>
<proteinExistence type="predicted"/>